<keyword evidence="2" id="KW-1003">Cell membrane</keyword>
<evidence type="ECO:0000256" key="5">
    <source>
        <dbReference type="ARBA" id="ARBA00023136"/>
    </source>
</evidence>
<evidence type="ECO:0000313" key="12">
    <source>
        <dbReference type="Proteomes" id="UP001464923"/>
    </source>
</evidence>
<evidence type="ECO:0000256" key="3">
    <source>
        <dbReference type="ARBA" id="ARBA00022676"/>
    </source>
</evidence>
<keyword evidence="3 11" id="KW-0328">Glycosyltransferase</keyword>
<sequence length="290" mass="31443">MSTAPLVSVIVPAHDEEFGLRHTLESLLADAAPDEIDVVVVPNACTDRTAAIARSFPQVRVVETYVAGKVHAIGLGYDLCRTFPRLVLDADVRLSTHSVRSMAARLDVGDGVLAVAPRIEWDYSACGPLATRAHRAHDALMADRRVLSGVGAYLLGEQACLRVFPLPDVVADDEYVHRSFAPYERRTVPEAVSTTRPAPTFASLVRRRARARFGNRQLGPRTGSGPTAPVPPLSAADLVRGVRTCRIRPLDGAAFLAAVTAERILARYWQARGGASWSSDRAAHRTEEHV</sequence>
<gene>
    <name evidence="11" type="ORF">WHI96_17705</name>
</gene>
<accession>A0ABV1JXF3</accession>
<evidence type="ECO:0000256" key="1">
    <source>
        <dbReference type="ARBA" id="ARBA00004236"/>
    </source>
</evidence>
<evidence type="ECO:0000256" key="2">
    <source>
        <dbReference type="ARBA" id="ARBA00022475"/>
    </source>
</evidence>
<evidence type="ECO:0000256" key="8">
    <source>
        <dbReference type="ARBA" id="ARBA00038120"/>
    </source>
</evidence>
<evidence type="ECO:0000256" key="7">
    <source>
        <dbReference type="ARBA" id="ARBA00037904"/>
    </source>
</evidence>
<dbReference type="PANTHER" id="PTHR43646">
    <property type="entry name" value="GLYCOSYLTRANSFERASE"/>
    <property type="match status" value="1"/>
</dbReference>
<dbReference type="EMBL" id="JBEDNP010000010">
    <property type="protein sequence ID" value="MEQ3540651.1"/>
    <property type="molecule type" value="Genomic_DNA"/>
</dbReference>
<keyword evidence="4 11" id="KW-0808">Transferase</keyword>
<dbReference type="Proteomes" id="UP001464923">
    <property type="component" value="Unassembled WGS sequence"/>
</dbReference>
<comment type="similarity">
    <text evidence="8">Belongs to the glycosyltransferase 2 family. CrtQ subfamily.</text>
</comment>
<comment type="subcellular location">
    <subcellularLocation>
        <location evidence="1">Cell membrane</location>
    </subcellularLocation>
</comment>
<dbReference type="RefSeq" id="WP_345644354.1">
    <property type="nucleotide sequence ID" value="NZ_BAABLY010000025.1"/>
</dbReference>
<keyword evidence="5" id="KW-0472">Membrane</keyword>
<dbReference type="GO" id="GO:0016757">
    <property type="term" value="F:glycosyltransferase activity"/>
    <property type="evidence" value="ECO:0007669"/>
    <property type="project" value="UniProtKB-KW"/>
</dbReference>
<feature type="domain" description="Glycosyltransferase 2-like" evidence="10">
    <location>
        <begin position="8"/>
        <end position="120"/>
    </location>
</feature>
<comment type="pathway">
    <text evidence="7">Carotenoid biosynthesis; staphyloxanthin biosynthesis; staphyloxanthin from farnesyl diphosphate: step 4/5.</text>
</comment>
<evidence type="ECO:0000256" key="6">
    <source>
        <dbReference type="ARBA" id="ARBA00037281"/>
    </source>
</evidence>
<reference evidence="11 12" key="1">
    <citation type="submission" date="2024-03" db="EMBL/GenBank/DDBJ databases">
        <title>Draft genome sequence of Pseudonocardia tropica JCM 19149.</title>
        <authorList>
            <person name="Butdee W."/>
            <person name="Duangmal K."/>
        </authorList>
    </citation>
    <scope>NUCLEOTIDE SEQUENCE [LARGE SCALE GENOMIC DNA]</scope>
    <source>
        <strain evidence="11 12">JCM 19149</strain>
    </source>
</reference>
<dbReference type="InterPro" id="IPR001173">
    <property type="entry name" value="Glyco_trans_2-like"/>
</dbReference>
<dbReference type="InterPro" id="IPR029044">
    <property type="entry name" value="Nucleotide-diphossugar_trans"/>
</dbReference>
<evidence type="ECO:0000313" key="11">
    <source>
        <dbReference type="EMBL" id="MEQ3540651.1"/>
    </source>
</evidence>
<evidence type="ECO:0000259" key="10">
    <source>
        <dbReference type="Pfam" id="PF00535"/>
    </source>
</evidence>
<comment type="caution">
    <text evidence="11">The sequence shown here is derived from an EMBL/GenBank/DDBJ whole genome shotgun (WGS) entry which is preliminary data.</text>
</comment>
<dbReference type="Gene3D" id="3.90.550.10">
    <property type="entry name" value="Spore Coat Polysaccharide Biosynthesis Protein SpsA, Chain A"/>
    <property type="match status" value="1"/>
</dbReference>
<organism evidence="11 12">
    <name type="scientific">Pseudonocardia tropica</name>
    <dbReference type="NCBI Taxonomy" id="681289"/>
    <lineage>
        <taxon>Bacteria</taxon>
        <taxon>Bacillati</taxon>
        <taxon>Actinomycetota</taxon>
        <taxon>Actinomycetes</taxon>
        <taxon>Pseudonocardiales</taxon>
        <taxon>Pseudonocardiaceae</taxon>
        <taxon>Pseudonocardia</taxon>
    </lineage>
</organism>
<protein>
    <recommendedName>
        <fullName evidence="9">4,4'-diaponeurosporenoate glycosyltransferase</fullName>
    </recommendedName>
</protein>
<evidence type="ECO:0000256" key="9">
    <source>
        <dbReference type="ARBA" id="ARBA00040345"/>
    </source>
</evidence>
<name>A0ABV1JXF3_9PSEU</name>
<proteinExistence type="inferred from homology"/>
<dbReference type="Pfam" id="PF00535">
    <property type="entry name" value="Glycos_transf_2"/>
    <property type="match status" value="1"/>
</dbReference>
<dbReference type="SUPFAM" id="SSF53448">
    <property type="entry name" value="Nucleotide-diphospho-sugar transferases"/>
    <property type="match status" value="1"/>
</dbReference>
<evidence type="ECO:0000256" key="4">
    <source>
        <dbReference type="ARBA" id="ARBA00022679"/>
    </source>
</evidence>
<keyword evidence="12" id="KW-1185">Reference proteome</keyword>
<comment type="function">
    <text evidence="6">Catalyzes the glycosylation of 4,4'-diaponeurosporenoate, i.e. the esterification of glucose at the C1'' position with the carboxyl group of 4,4'-diaponeurosporenic acid, to form glycosyl-4,4'-diaponeurosporenoate. This is a step in the biosynthesis of staphyloxanthin, an orange pigment present in most staphylococci strains.</text>
</comment>
<dbReference type="PANTHER" id="PTHR43646:SF2">
    <property type="entry name" value="GLYCOSYLTRANSFERASE 2-LIKE DOMAIN-CONTAINING PROTEIN"/>
    <property type="match status" value="1"/>
</dbReference>